<dbReference type="EMBL" id="CAJNOH010000222">
    <property type="protein sequence ID" value="CAF0952675.1"/>
    <property type="molecule type" value="Genomic_DNA"/>
</dbReference>
<evidence type="ECO:0000313" key="2">
    <source>
        <dbReference type="EMBL" id="CAF0983198.1"/>
    </source>
</evidence>
<dbReference type="EMBL" id="CAJNOO010000764">
    <property type="protein sequence ID" value="CAF1028567.1"/>
    <property type="molecule type" value="Genomic_DNA"/>
</dbReference>
<evidence type="ECO:0000313" key="6">
    <source>
        <dbReference type="Proteomes" id="UP000663870"/>
    </source>
</evidence>
<protein>
    <submittedName>
        <fullName evidence="5">Uncharacterized protein</fullName>
    </submittedName>
</protein>
<sequence>MATQIMCPPITPLSSSISNICGSVNSLSCLDQISSDQHHIFTDGSVFQPYFDITGSYLVHSNHSVHIQQQGQKVTWSYDSASLAHRLQAQYINATHIVGIQTRLNLLTRCIVLFIIQIEVTGNRKYCHQGSIAPFSDICELPANYTEKICRTN</sequence>
<accession>A0A814PF86</accession>
<evidence type="ECO:0000313" key="3">
    <source>
        <dbReference type="EMBL" id="CAF1028567.1"/>
    </source>
</evidence>
<dbReference type="Proteomes" id="UP000663882">
    <property type="component" value="Unassembled WGS sequence"/>
</dbReference>
<evidence type="ECO:0000313" key="4">
    <source>
        <dbReference type="EMBL" id="CAF1081073.1"/>
    </source>
</evidence>
<comment type="caution">
    <text evidence="5">The sequence shown here is derived from an EMBL/GenBank/DDBJ whole genome shotgun (WGS) entry which is preliminary data.</text>
</comment>
<dbReference type="Proteomes" id="UP000663889">
    <property type="component" value="Unassembled WGS sequence"/>
</dbReference>
<dbReference type="EMBL" id="CAJNOL010000526">
    <property type="protein sequence ID" value="CAF1102915.1"/>
    <property type="molecule type" value="Genomic_DNA"/>
</dbReference>
<dbReference type="EMBL" id="CAJNOL010000473">
    <property type="protein sequence ID" value="CAF1081073.1"/>
    <property type="molecule type" value="Genomic_DNA"/>
</dbReference>
<gene>
    <name evidence="4" type="ORF">JXQ802_LOCUS18188</name>
    <name evidence="5" type="ORF">JXQ802_LOCUS19300</name>
    <name evidence="1" type="ORF">PYM288_LOCUS12211</name>
    <name evidence="3" type="ORF">RFH988_LOCUS15586</name>
    <name evidence="2" type="ORF">SEV965_LOCUS9869</name>
</gene>
<dbReference type="AlphaFoldDB" id="A0A814PF86"/>
<dbReference type="EMBL" id="CAJNOU010000392">
    <property type="protein sequence ID" value="CAF0983198.1"/>
    <property type="molecule type" value="Genomic_DNA"/>
</dbReference>
<name>A0A814PF86_9BILA</name>
<evidence type="ECO:0000313" key="5">
    <source>
        <dbReference type="EMBL" id="CAF1102915.1"/>
    </source>
</evidence>
<evidence type="ECO:0000313" key="1">
    <source>
        <dbReference type="EMBL" id="CAF0952675.1"/>
    </source>
</evidence>
<keyword evidence="6" id="KW-1185">Reference proteome</keyword>
<organism evidence="5 6">
    <name type="scientific">Rotaria sordida</name>
    <dbReference type="NCBI Taxonomy" id="392033"/>
    <lineage>
        <taxon>Eukaryota</taxon>
        <taxon>Metazoa</taxon>
        <taxon>Spiralia</taxon>
        <taxon>Gnathifera</taxon>
        <taxon>Rotifera</taxon>
        <taxon>Eurotatoria</taxon>
        <taxon>Bdelloidea</taxon>
        <taxon>Philodinida</taxon>
        <taxon>Philodinidae</taxon>
        <taxon>Rotaria</taxon>
    </lineage>
</organism>
<dbReference type="Proteomes" id="UP000663870">
    <property type="component" value="Unassembled WGS sequence"/>
</dbReference>
<reference evidence="5" key="1">
    <citation type="submission" date="2021-02" db="EMBL/GenBank/DDBJ databases">
        <authorList>
            <person name="Nowell W R."/>
        </authorList>
    </citation>
    <scope>NUCLEOTIDE SEQUENCE</scope>
</reference>
<proteinExistence type="predicted"/>
<dbReference type="Proteomes" id="UP000663854">
    <property type="component" value="Unassembled WGS sequence"/>
</dbReference>